<evidence type="ECO:0000256" key="2">
    <source>
        <dbReference type="SAM" id="MobiDB-lite"/>
    </source>
</evidence>
<evidence type="ECO:0000259" key="3">
    <source>
        <dbReference type="PROSITE" id="PS50222"/>
    </source>
</evidence>
<dbReference type="PROSITE" id="PS50222">
    <property type="entry name" value="EF_HAND_2"/>
    <property type="match status" value="1"/>
</dbReference>
<comment type="caution">
    <text evidence="4">The sequence shown here is derived from an EMBL/GenBank/DDBJ whole genome shotgun (WGS) entry which is preliminary data.</text>
</comment>
<feature type="domain" description="EF-hand" evidence="3">
    <location>
        <begin position="132"/>
        <end position="167"/>
    </location>
</feature>
<dbReference type="InterPro" id="IPR002048">
    <property type="entry name" value="EF_hand_dom"/>
</dbReference>
<name>A0AA36MPK3_9DINO</name>
<keyword evidence="5" id="KW-1185">Reference proteome</keyword>
<evidence type="ECO:0000313" key="5">
    <source>
        <dbReference type="Proteomes" id="UP001178507"/>
    </source>
</evidence>
<sequence>MPRWGRGSGSLAMMSTRTGSKLPALLTPAATYSDGTGYKQARQEPAPSYNKQQKAPQAVLPQLTPASARSEAQVEEETWNNSRAEASLDQNMLDLVDPYNKGVVRYADFAWLHVRLIHYSGRPATILEKVQSLGAYPQQVFRKFDVDQDNHLDKAEWQEYASSDTLSFKHQFDSCRAPQKEAQSERLGRDAAESRANGKMHGPAQT</sequence>
<dbReference type="AlphaFoldDB" id="A0AA36MPK3"/>
<feature type="region of interest" description="Disordered" evidence="2">
    <location>
        <begin position="33"/>
        <end position="59"/>
    </location>
</feature>
<dbReference type="InterPro" id="IPR018247">
    <property type="entry name" value="EF_Hand_1_Ca_BS"/>
</dbReference>
<evidence type="ECO:0000256" key="1">
    <source>
        <dbReference type="ARBA" id="ARBA00022837"/>
    </source>
</evidence>
<proteinExistence type="predicted"/>
<feature type="region of interest" description="Disordered" evidence="2">
    <location>
        <begin position="176"/>
        <end position="206"/>
    </location>
</feature>
<gene>
    <name evidence="4" type="ORF">EVOR1521_LOCUS7695</name>
</gene>
<dbReference type="SUPFAM" id="SSF47473">
    <property type="entry name" value="EF-hand"/>
    <property type="match status" value="1"/>
</dbReference>
<dbReference type="Gene3D" id="1.10.238.10">
    <property type="entry name" value="EF-hand"/>
    <property type="match status" value="1"/>
</dbReference>
<dbReference type="InterPro" id="IPR011992">
    <property type="entry name" value="EF-hand-dom_pair"/>
</dbReference>
<organism evidence="4 5">
    <name type="scientific">Effrenium voratum</name>
    <dbReference type="NCBI Taxonomy" id="2562239"/>
    <lineage>
        <taxon>Eukaryota</taxon>
        <taxon>Sar</taxon>
        <taxon>Alveolata</taxon>
        <taxon>Dinophyceae</taxon>
        <taxon>Suessiales</taxon>
        <taxon>Symbiodiniaceae</taxon>
        <taxon>Effrenium</taxon>
    </lineage>
</organism>
<evidence type="ECO:0000313" key="4">
    <source>
        <dbReference type="EMBL" id="CAJ1379457.1"/>
    </source>
</evidence>
<dbReference type="EMBL" id="CAUJNA010000633">
    <property type="protein sequence ID" value="CAJ1379457.1"/>
    <property type="molecule type" value="Genomic_DNA"/>
</dbReference>
<accession>A0AA36MPK3</accession>
<dbReference type="PROSITE" id="PS00018">
    <property type="entry name" value="EF_HAND_1"/>
    <property type="match status" value="1"/>
</dbReference>
<keyword evidence="1" id="KW-0106">Calcium</keyword>
<reference evidence="4" key="1">
    <citation type="submission" date="2023-08" db="EMBL/GenBank/DDBJ databases">
        <authorList>
            <person name="Chen Y."/>
            <person name="Shah S."/>
            <person name="Dougan E. K."/>
            <person name="Thang M."/>
            <person name="Chan C."/>
        </authorList>
    </citation>
    <scope>NUCLEOTIDE SEQUENCE</scope>
</reference>
<protein>
    <recommendedName>
        <fullName evidence="3">EF-hand domain-containing protein</fullName>
    </recommendedName>
</protein>
<dbReference type="Proteomes" id="UP001178507">
    <property type="component" value="Unassembled WGS sequence"/>
</dbReference>
<feature type="compositionally biased region" description="Basic and acidic residues" evidence="2">
    <location>
        <begin position="176"/>
        <end position="193"/>
    </location>
</feature>
<dbReference type="GO" id="GO:0005509">
    <property type="term" value="F:calcium ion binding"/>
    <property type="evidence" value="ECO:0007669"/>
    <property type="project" value="InterPro"/>
</dbReference>